<evidence type="ECO:0000259" key="5">
    <source>
        <dbReference type="Pfam" id="PF25151"/>
    </source>
</evidence>
<evidence type="ECO:0000256" key="2">
    <source>
        <dbReference type="ARBA" id="ARBA00022694"/>
    </source>
</evidence>
<keyword evidence="2" id="KW-0819">tRNA processing</keyword>
<sequence length="1677" mass="188260">MGPTGTEGSHDPAREFCLESYFLDREVFVVPEQVLKDITKGPLRSFILQSRDIQQLLQVWKCLLHTFAAANLPGSHNTAICNAVSAYLESALKSDYEELRHFVLSKETWIPVFEDFLDRYQNGRPKPMKQVLGTLIMILSKYMDAATSRLVCEHIARITVPTIILFEPRSRLKASLVSLESLIRKEAVNVVDWLHSAEEWLWANHSSWIPLLGEYCTDLKVPLTRLADEETRRDISPGSLHLYAARILCLVLLLNTHNRDISLPAGMLFSQLCCRLKSVAAAYEFRYYANDDPFWVAPLKYVSLMNLDCLDPIANHVLFPLFKTEPKDFLSFVSTLPLDTIRSKTRSKASNEEYTLLFAILERGKELGLVHDKEDFEKLSPAVAKSSILLDSRDYKHFLVHADENIRIPALSLLTTDPATAKPFSPFTFQILTDTLPYIHAETDSNTRSQLLSILRRLTIRLRGSSTTIQAPSDGNPELENAQLNQKVITTPNAKTFLYWYIDFLENELRPTASYQRHILALKVFLLLLQSGVDSRIDRAHFSKLGQEQQTWRFTIEVFRPGLFRAIADLLLDPYDDVREASMMLLRLFPGGLLQTRSEATGPSPYSQLVAAVSRAEDMAGHTSRADHSDTVGRLHRLLFDFAGVIDIDSSPNRTPYGIVDNLLLNLEQNISCSVESFHATLHNTPLQGHVSALRYIVGTPNFHAIVSSSQDSVSAWSSFLKRILSICSRIWFGVQDVLCVDSPEREHENPDEDLAGPKDILSFSWRALRESSLLLNAILINTTFAPSGSQNGNGIGYETLSKIGKLSFEQLAELRHRGAFSTVSQTFASCCLRCFQSDDAATRALPAAWYKDTVGIIYDQASRLTRRSAGLPAIVTGIATSQPGGNLFRQIMEELQNISRTSPMETTDKPDLELPQVHALNCLKDIFTNTNLAQSTEPYVMPSLNISANCLGSNIWAIRNCGLMLFRSLINRMSRPTPESRRGIFIMPGSDSNHSVPFEKYHGLVPLLSGLLDTPVSNEKDHESEASRGWDLSILTERVFPALELIGNKAPARPSSDDDILKRLALSQFSNPVWGIRDHAARTYVTLVKRADLLQTAQELSSPELRTQLPNQVHGLLLCIKYLLQKLWESPAGYWCGNINDIMGIIENVFRSFYDSKLAPYIKACLFEMLANILEASIGCGQEDNVLPCCDYILKGYLTEQLLGKALESSSGSSISRSSSLLVRFLSFDLVFLKVLKDSPEEVAQFLEAISVADIDGAHWVLDRLHRCFRYCAALQLNLIKLYKCAIEITQSSLLKTAAMSCLAESLERFYERKTQLPPELQFLKRWAKSVDFFTEQSGAPLWDRARFNASIHLAGCLFPLRVDSTAALESSTKLRSDLRKMAQTLSSALAEETEFSTRYSAICAMKCLILGLERMDAYSPYSASFIEIYFLLYDMLNDDDEELRNASAHIASNFFSDLLPTPELPLTTNVTLARFVTQFFPISHKVFEGALFRFMGNRGDKVSFTPIRDQLNELQKESTVLFLEEKQNLYIDEVREIEIWSSVLAQLDHSGPPTDLGLKFVSWVFEGLSELREELRKKQARGILGWMSGPDALAMSMRLIHGAKVLLATNAFGCPAYKTSTIHDTLQDMLEIGESAGIYEPWIAAVENALNQKSTSYGSSLQASFNAVKTSLVIR</sequence>
<evidence type="ECO:0000313" key="7">
    <source>
        <dbReference type="Proteomes" id="UP000002497"/>
    </source>
</evidence>
<dbReference type="InterPro" id="IPR056842">
    <property type="entry name" value="THADA-like_TPR_C"/>
</dbReference>
<dbReference type="Pfam" id="PF10350">
    <property type="entry name" value="DUF2428"/>
    <property type="match status" value="1"/>
</dbReference>
<comment type="similarity">
    <text evidence="1">Belongs to the THADA family.</text>
</comment>
<proteinExistence type="inferred from homology"/>
<evidence type="ECO:0000259" key="3">
    <source>
        <dbReference type="Pfam" id="PF10350"/>
    </source>
</evidence>
<dbReference type="GO" id="GO:0005829">
    <property type="term" value="C:cytosol"/>
    <property type="evidence" value="ECO:0007669"/>
    <property type="project" value="TreeGrafter"/>
</dbReference>
<feature type="domain" description="DUF2428" evidence="3">
    <location>
        <begin position="720"/>
        <end position="958"/>
    </location>
</feature>
<keyword evidence="7" id="KW-1185">Reference proteome</keyword>
<organism evidence="7">
    <name type="scientific">Coccidioides posadasii (strain RMSCC 757 / Silveira)</name>
    <name type="common">Valley fever fungus</name>
    <dbReference type="NCBI Taxonomy" id="443226"/>
    <lineage>
        <taxon>Eukaryota</taxon>
        <taxon>Fungi</taxon>
        <taxon>Dikarya</taxon>
        <taxon>Ascomycota</taxon>
        <taxon>Pezizomycotina</taxon>
        <taxon>Eurotiomycetes</taxon>
        <taxon>Eurotiomycetidae</taxon>
        <taxon>Onygenales</taxon>
        <taxon>Onygenaceae</taxon>
        <taxon>Coccidioides</taxon>
    </lineage>
</organism>
<dbReference type="PANTHER" id="PTHR14387">
    <property type="entry name" value="THADA/DEATH RECEPTOR INTERACTING PROTEIN"/>
    <property type="match status" value="1"/>
</dbReference>
<feature type="domain" description="tRNA (32-2'-O)-methyltransferase regulator THADA-like TPR repeats region" evidence="4">
    <location>
        <begin position="294"/>
        <end position="580"/>
    </location>
</feature>
<dbReference type="InterPro" id="IPR019442">
    <property type="entry name" value="THADA/TRM732_DUF2428"/>
</dbReference>
<dbReference type="Pfam" id="PF26523">
    <property type="entry name" value="Trm732_C"/>
    <property type="match status" value="1"/>
</dbReference>
<dbReference type="EMBL" id="GL636494">
    <property type="protein sequence ID" value="EFW17436.1"/>
    <property type="molecule type" value="Genomic_DNA"/>
</dbReference>
<reference evidence="7" key="1">
    <citation type="journal article" date="2010" name="Genome Res.">
        <title>Population genomic sequencing of Coccidioides fungi reveals recent hybridization and transposon control.</title>
        <authorList>
            <person name="Neafsey D.E."/>
            <person name="Barker B.M."/>
            <person name="Sharpton T.J."/>
            <person name="Stajich J.E."/>
            <person name="Park D.J."/>
            <person name="Whiston E."/>
            <person name="Hung C.-Y."/>
            <person name="McMahan C."/>
            <person name="White J."/>
            <person name="Sykes S."/>
            <person name="Heiman D."/>
            <person name="Young S."/>
            <person name="Zeng Q."/>
            <person name="Abouelleil A."/>
            <person name="Aftuck L."/>
            <person name="Bessette D."/>
            <person name="Brown A."/>
            <person name="FitzGerald M."/>
            <person name="Lui A."/>
            <person name="Macdonald J.P."/>
            <person name="Priest M."/>
            <person name="Orbach M.J."/>
            <person name="Galgiani J.N."/>
            <person name="Kirkland T.N."/>
            <person name="Cole G.T."/>
            <person name="Birren B.W."/>
            <person name="Henn M.R."/>
            <person name="Taylor J.W."/>
            <person name="Rounsley S.D."/>
        </authorList>
    </citation>
    <scope>NUCLEOTIDE SEQUENCE [LARGE SCALE GENOMIC DNA]</scope>
    <source>
        <strain evidence="7">RMSCC 757 / Silveira</strain>
    </source>
</reference>
<dbReference type="Proteomes" id="UP000002497">
    <property type="component" value="Unassembled WGS sequence"/>
</dbReference>
<evidence type="ECO:0000259" key="4">
    <source>
        <dbReference type="Pfam" id="PF25150"/>
    </source>
</evidence>
<reference evidence="7" key="2">
    <citation type="submission" date="2010-03" db="EMBL/GenBank/DDBJ databases">
        <title>The genome sequence of Coccidioides posadasii strain Silveira.</title>
        <authorList>
            <consortium name="The Broad Institute Genome Sequencing Center for Infectious Disease"/>
            <person name="Neafsey D."/>
            <person name="Orbach M."/>
            <person name="Henn M.R."/>
            <person name="Cole G.T."/>
            <person name="Galgiani J."/>
            <person name="Gardner M.J."/>
            <person name="Kirkland T.N."/>
            <person name="Taylor J.W."/>
            <person name="Young S.K."/>
            <person name="Zeng Q."/>
            <person name="Koehrsen M."/>
            <person name="Alvarado L."/>
            <person name="Berlin A."/>
            <person name="Borenstein D."/>
            <person name="Chapman S.B."/>
            <person name="Chen Z."/>
            <person name="Engels R."/>
            <person name="Freedman E."/>
            <person name="Gellesch M."/>
            <person name="Goldberg J."/>
            <person name="Griggs A."/>
            <person name="Gujja S."/>
            <person name="Heilman E."/>
            <person name="Heiman D."/>
            <person name="Howarth C."/>
            <person name="Jen D."/>
            <person name="Larson L."/>
            <person name="Mehta T."/>
            <person name="Neiman D."/>
            <person name="Park D."/>
            <person name="Pearson M."/>
            <person name="Richards J."/>
            <person name="Roberts A."/>
            <person name="Saif S."/>
            <person name="Shea T."/>
            <person name="Shenoy N."/>
            <person name="Sisk P."/>
            <person name="Stolte C."/>
            <person name="Sykes S."/>
            <person name="Walk T."/>
            <person name="White J."/>
            <person name="Yandava C."/>
            <person name="Haas B."/>
            <person name="Nusbaum C."/>
            <person name="Birren B."/>
        </authorList>
    </citation>
    <scope>NUCLEOTIDE SEQUENCE [LARGE SCALE GENOMIC DNA]</scope>
    <source>
        <strain evidence="7">RMSCC 757 / Silveira</strain>
    </source>
</reference>
<accession>E9D7S7</accession>
<feature type="domain" description="tRNA (32-2'-O)-methyltransferase regulator THADA-like C-terminal TPR repeats region" evidence="5">
    <location>
        <begin position="960"/>
        <end position="1124"/>
    </location>
</feature>
<dbReference type="OMA" id="LIMDPFD"/>
<dbReference type="VEuPathDB" id="FungiDB:CPSG_05879"/>
<dbReference type="STRING" id="443226.E9D7S7"/>
<dbReference type="HOGENOM" id="CLU_001011_1_1_1"/>
<dbReference type="PANTHER" id="PTHR14387:SF0">
    <property type="entry name" value="DUF2428 DOMAIN-CONTAINING PROTEIN"/>
    <property type="match status" value="1"/>
</dbReference>
<evidence type="ECO:0000256" key="1">
    <source>
        <dbReference type="ARBA" id="ARBA00010409"/>
    </source>
</evidence>
<dbReference type="InterPro" id="IPR016024">
    <property type="entry name" value="ARM-type_fold"/>
</dbReference>
<dbReference type="GO" id="GO:0030488">
    <property type="term" value="P:tRNA methylation"/>
    <property type="evidence" value="ECO:0007669"/>
    <property type="project" value="TreeGrafter"/>
</dbReference>
<dbReference type="SUPFAM" id="SSF48371">
    <property type="entry name" value="ARM repeat"/>
    <property type="match status" value="1"/>
</dbReference>
<gene>
    <name evidence="6" type="ORF">CPSG_05879</name>
</gene>
<protein>
    <submittedName>
        <fullName evidence="6">Uncharacterized protein</fullName>
    </submittedName>
</protein>
<name>E9D7S7_COCPS</name>
<dbReference type="InterPro" id="IPR056843">
    <property type="entry name" value="THADA-like_TPR"/>
</dbReference>
<dbReference type="Pfam" id="PF25151">
    <property type="entry name" value="TPR_Trm732_C"/>
    <property type="match status" value="1"/>
</dbReference>
<evidence type="ECO:0000313" key="6">
    <source>
        <dbReference type="EMBL" id="EFW17436.1"/>
    </source>
</evidence>
<dbReference type="InterPro" id="IPR051954">
    <property type="entry name" value="tRNA_methyltransferase_THADA"/>
</dbReference>
<dbReference type="Pfam" id="PF25150">
    <property type="entry name" value="TPR_Trm732"/>
    <property type="match status" value="1"/>
</dbReference>
<dbReference type="OrthoDB" id="289314at2759"/>
<dbReference type="eggNOG" id="KOG1810">
    <property type="taxonomic scope" value="Eukaryota"/>
</dbReference>
<dbReference type="VEuPathDB" id="FungiDB:D8B26_000163"/>